<reference evidence="4" key="1">
    <citation type="journal article" date="2019" name="bioRxiv">
        <title>The Genome of the Zebra Mussel, Dreissena polymorpha: A Resource for Invasive Species Research.</title>
        <authorList>
            <person name="McCartney M.A."/>
            <person name="Auch B."/>
            <person name="Kono T."/>
            <person name="Mallez S."/>
            <person name="Zhang Y."/>
            <person name="Obille A."/>
            <person name="Becker A."/>
            <person name="Abrahante J.E."/>
            <person name="Garbe J."/>
            <person name="Badalamenti J.P."/>
            <person name="Herman A."/>
            <person name="Mangelson H."/>
            <person name="Liachko I."/>
            <person name="Sullivan S."/>
            <person name="Sone E.D."/>
            <person name="Koren S."/>
            <person name="Silverstein K.A.T."/>
            <person name="Beckman K.B."/>
            <person name="Gohl D.M."/>
        </authorList>
    </citation>
    <scope>NUCLEOTIDE SEQUENCE</scope>
    <source>
        <strain evidence="4">Duluth1</strain>
        <tissue evidence="4">Whole animal</tissue>
    </source>
</reference>
<keyword evidence="2" id="KW-0472">Membrane</keyword>
<feature type="transmembrane region" description="Helical" evidence="2">
    <location>
        <begin position="487"/>
        <end position="509"/>
    </location>
</feature>
<sequence>MLYCQIIVLLLCAYAVTCSEGQDGVQNEASISISSYIEIPITTPPLPENGITSNTPSVFGASSSSASLLLTTVPEDPVLPNSTSTIEVNSKDVSTASLADSTQSGDASINLASDQSSVTPIKLLPESSSIALFTSSISETSIIDSTIQTTSDLNPIHTSIETPSVSTTDSIITTVDVSTSFTTVLSIAVSAESTSSVLADITFPIETSTSYSPASSTVEQVTPEQSLTSTSETSPIINSSQSFETMTSLISLLSSTIDSTETVVSTDMTQPGTTISSSKVGTVTTIVKPEFETNSETTKTNASEVPTSTTGISPTSNTNIETTHSITQSTIVSTFSTLLENAAVNTPITSSTEDATNTSHQTNNASGTFDYKILLKFEGECGSLKTDEEFRTNIFNTISSMFHTLYNISKEEINYYRLSCSPHELVIIIRDADQQTVDAIVQTLVNYSASYFDANLFSLSDAHILGLHSETDADIGFLETELEFTDILIISISSFLFFVLLLMCIVMVCRECVRRKRGQSFTLTEVPHVNTKLADFTLTKIPRLKVIYEKDGVTEVSAPHTSKFLDELKHAGCQSGWSTKDGVTRENRQSINAEDILVRMSDWRDGVVFGVTSRHKAMYPENTASPVSDDVNRNLIALSNSNPSNGGVANPGFLSDNFTANNDIEKDDELEMTL</sequence>
<organism evidence="4 5">
    <name type="scientific">Dreissena polymorpha</name>
    <name type="common">Zebra mussel</name>
    <name type="synonym">Mytilus polymorpha</name>
    <dbReference type="NCBI Taxonomy" id="45954"/>
    <lineage>
        <taxon>Eukaryota</taxon>
        <taxon>Metazoa</taxon>
        <taxon>Spiralia</taxon>
        <taxon>Lophotrochozoa</taxon>
        <taxon>Mollusca</taxon>
        <taxon>Bivalvia</taxon>
        <taxon>Autobranchia</taxon>
        <taxon>Heteroconchia</taxon>
        <taxon>Euheterodonta</taxon>
        <taxon>Imparidentia</taxon>
        <taxon>Neoheterodontei</taxon>
        <taxon>Myida</taxon>
        <taxon>Dreissenoidea</taxon>
        <taxon>Dreissenidae</taxon>
        <taxon>Dreissena</taxon>
    </lineage>
</organism>
<reference evidence="4" key="2">
    <citation type="submission" date="2020-11" db="EMBL/GenBank/DDBJ databases">
        <authorList>
            <person name="McCartney M.A."/>
            <person name="Auch B."/>
            <person name="Kono T."/>
            <person name="Mallez S."/>
            <person name="Becker A."/>
            <person name="Gohl D.M."/>
            <person name="Silverstein K.A.T."/>
            <person name="Koren S."/>
            <person name="Bechman K.B."/>
            <person name="Herman A."/>
            <person name="Abrahante J.E."/>
            <person name="Garbe J."/>
        </authorList>
    </citation>
    <scope>NUCLEOTIDE SEQUENCE</scope>
    <source>
        <strain evidence="4">Duluth1</strain>
        <tissue evidence="4">Whole animal</tissue>
    </source>
</reference>
<feature type="region of interest" description="Disordered" evidence="1">
    <location>
        <begin position="294"/>
        <end position="320"/>
    </location>
</feature>
<protein>
    <submittedName>
        <fullName evidence="4">Uncharacterized protein</fullName>
    </submittedName>
</protein>
<evidence type="ECO:0000313" key="5">
    <source>
        <dbReference type="Proteomes" id="UP000828390"/>
    </source>
</evidence>
<name>A0A9D4K025_DREPO</name>
<evidence type="ECO:0000313" key="4">
    <source>
        <dbReference type="EMBL" id="KAH3831185.1"/>
    </source>
</evidence>
<gene>
    <name evidence="4" type="ORF">DPMN_104447</name>
</gene>
<evidence type="ECO:0000256" key="3">
    <source>
        <dbReference type="SAM" id="SignalP"/>
    </source>
</evidence>
<keyword evidence="3" id="KW-0732">Signal</keyword>
<evidence type="ECO:0000256" key="2">
    <source>
        <dbReference type="SAM" id="Phobius"/>
    </source>
</evidence>
<accession>A0A9D4K025</accession>
<feature type="signal peptide" evidence="3">
    <location>
        <begin position="1"/>
        <end position="21"/>
    </location>
</feature>
<keyword evidence="2" id="KW-1133">Transmembrane helix</keyword>
<evidence type="ECO:0000256" key="1">
    <source>
        <dbReference type="SAM" id="MobiDB-lite"/>
    </source>
</evidence>
<feature type="chain" id="PRO_5039359257" evidence="3">
    <location>
        <begin position="22"/>
        <end position="674"/>
    </location>
</feature>
<feature type="region of interest" description="Disordered" evidence="1">
    <location>
        <begin position="209"/>
        <end position="240"/>
    </location>
</feature>
<keyword evidence="2" id="KW-0812">Transmembrane</keyword>
<dbReference type="AlphaFoldDB" id="A0A9D4K025"/>
<proteinExistence type="predicted"/>
<dbReference type="EMBL" id="JAIWYP010000004">
    <property type="protein sequence ID" value="KAH3831185.1"/>
    <property type="molecule type" value="Genomic_DNA"/>
</dbReference>
<keyword evidence="5" id="KW-1185">Reference proteome</keyword>
<dbReference type="Proteomes" id="UP000828390">
    <property type="component" value="Unassembled WGS sequence"/>
</dbReference>
<comment type="caution">
    <text evidence="4">The sequence shown here is derived from an EMBL/GenBank/DDBJ whole genome shotgun (WGS) entry which is preliminary data.</text>
</comment>